<dbReference type="EMBL" id="NFEZ01000004">
    <property type="protein sequence ID" value="PLT45495.1"/>
    <property type="molecule type" value="Genomic_DNA"/>
</dbReference>
<gene>
    <name evidence="1" type="ORF">B8V81_3926</name>
</gene>
<comment type="caution">
    <text evidence="1">The sequence shown here is derived from an EMBL/GenBank/DDBJ whole genome shotgun (WGS) entry which is preliminary data.</text>
</comment>
<dbReference type="Proteomes" id="UP000234789">
    <property type="component" value="Unassembled WGS sequence"/>
</dbReference>
<organism evidence="1 2">
    <name type="scientific">Paenibacillus pasadenensis</name>
    <dbReference type="NCBI Taxonomy" id="217090"/>
    <lineage>
        <taxon>Bacteria</taxon>
        <taxon>Bacillati</taxon>
        <taxon>Bacillota</taxon>
        <taxon>Bacilli</taxon>
        <taxon>Bacillales</taxon>
        <taxon>Paenibacillaceae</taxon>
        <taxon>Paenibacillus</taxon>
    </lineage>
</organism>
<evidence type="ECO:0000313" key="1">
    <source>
        <dbReference type="EMBL" id="PLT45495.1"/>
    </source>
</evidence>
<name>A0A2N5N576_9BACL</name>
<reference evidence="1 2" key="1">
    <citation type="submission" date="2017-05" db="EMBL/GenBank/DDBJ databases">
        <title>Functional genome analysis of Paenibacillus pasadenensis strain R16: insights on endophytic life style and antifungal activity.</title>
        <authorList>
            <person name="Passera A."/>
            <person name="Marcolungo L."/>
            <person name="Casati P."/>
            <person name="Brasca M."/>
            <person name="Quaglino F."/>
            <person name="Delledonne M."/>
        </authorList>
    </citation>
    <scope>NUCLEOTIDE SEQUENCE [LARGE SCALE GENOMIC DNA]</scope>
    <source>
        <strain evidence="1 2">R16</strain>
    </source>
</reference>
<accession>A0A2N5N576</accession>
<sequence>MPSYYAQIAADGRVVGRCEYPEPFVHGSLVPLTEEQYGQPGLLFARYADGVLAGTAALLTADKGELAADGADAIRVRLLIGDWMSRLDESFSGVVPVSVQGQTQPVQVSGGIATFTVTSREPGLLRIATQGLDRNAELYVKAVKPGER</sequence>
<keyword evidence="2" id="KW-1185">Reference proteome</keyword>
<proteinExistence type="predicted"/>
<dbReference type="AlphaFoldDB" id="A0A2N5N576"/>
<evidence type="ECO:0000313" key="2">
    <source>
        <dbReference type="Proteomes" id="UP000234789"/>
    </source>
</evidence>
<protein>
    <submittedName>
        <fullName evidence="1">Uncharacterized protein</fullName>
    </submittedName>
</protein>
<dbReference type="RefSeq" id="WP_101808991.1">
    <property type="nucleotide sequence ID" value="NZ_NFEZ01000004.1"/>
</dbReference>